<dbReference type="Proteomes" id="UP000094455">
    <property type="component" value="Unassembled WGS sequence"/>
</dbReference>
<evidence type="ECO:0000256" key="1">
    <source>
        <dbReference type="RuleBase" id="RU000487"/>
    </source>
</evidence>
<keyword evidence="3" id="KW-1185">Reference proteome</keyword>
<evidence type="ECO:0000313" key="3">
    <source>
        <dbReference type="Proteomes" id="UP000094455"/>
    </source>
</evidence>
<dbReference type="SMART" id="SM00268">
    <property type="entry name" value="ACTIN"/>
    <property type="match status" value="1"/>
</dbReference>
<gene>
    <name evidence="2" type="ORF">PICMEDRAFT_14780</name>
</gene>
<comment type="similarity">
    <text evidence="1">Belongs to the actin family.</text>
</comment>
<reference evidence="2 3" key="1">
    <citation type="journal article" date="2016" name="Proc. Natl. Acad. Sci. U.S.A.">
        <title>Comparative genomics of biotechnologically important yeasts.</title>
        <authorList>
            <person name="Riley R."/>
            <person name="Haridas S."/>
            <person name="Wolfe K.H."/>
            <person name="Lopes M.R."/>
            <person name="Hittinger C.T."/>
            <person name="Goeker M."/>
            <person name="Salamov A.A."/>
            <person name="Wisecaver J.H."/>
            <person name="Long T.M."/>
            <person name="Calvey C.H."/>
            <person name="Aerts A.L."/>
            <person name="Barry K.W."/>
            <person name="Choi C."/>
            <person name="Clum A."/>
            <person name="Coughlan A.Y."/>
            <person name="Deshpande S."/>
            <person name="Douglass A.P."/>
            <person name="Hanson S.J."/>
            <person name="Klenk H.-P."/>
            <person name="LaButti K.M."/>
            <person name="Lapidus A."/>
            <person name="Lindquist E.A."/>
            <person name="Lipzen A.M."/>
            <person name="Meier-Kolthoff J.P."/>
            <person name="Ohm R.A."/>
            <person name="Otillar R.P."/>
            <person name="Pangilinan J.L."/>
            <person name="Peng Y."/>
            <person name="Rokas A."/>
            <person name="Rosa C.A."/>
            <person name="Scheuner C."/>
            <person name="Sibirny A.A."/>
            <person name="Slot J.C."/>
            <person name="Stielow J.B."/>
            <person name="Sun H."/>
            <person name="Kurtzman C.P."/>
            <person name="Blackwell M."/>
            <person name="Grigoriev I.V."/>
            <person name="Jeffries T.W."/>
        </authorList>
    </citation>
    <scope>NUCLEOTIDE SEQUENCE [LARGE SCALE GENOMIC DNA]</scope>
    <source>
        <strain evidence="2 3">NRRL Y-2026</strain>
    </source>
</reference>
<proteinExistence type="inferred from homology"/>
<dbReference type="Gene3D" id="3.90.640.10">
    <property type="entry name" value="Actin, Chain A, domain 4"/>
    <property type="match status" value="1"/>
</dbReference>
<dbReference type="EMBL" id="KV454001">
    <property type="protein sequence ID" value="ODQ49313.1"/>
    <property type="molecule type" value="Genomic_DNA"/>
</dbReference>
<evidence type="ECO:0008006" key="4">
    <source>
        <dbReference type="Google" id="ProtNLM"/>
    </source>
</evidence>
<evidence type="ECO:0000313" key="2">
    <source>
        <dbReference type="EMBL" id="ODQ49313.1"/>
    </source>
</evidence>
<dbReference type="OrthoDB" id="5132116at2759"/>
<dbReference type="GeneID" id="30177213"/>
<dbReference type="SUPFAM" id="SSF53067">
    <property type="entry name" value="Actin-like ATPase domain"/>
    <property type="match status" value="2"/>
</dbReference>
<dbReference type="RefSeq" id="XP_019020426.1">
    <property type="nucleotide sequence ID" value="XM_019160526.1"/>
</dbReference>
<dbReference type="STRING" id="763406.A0A1E3NUQ6"/>
<dbReference type="Pfam" id="PF00022">
    <property type="entry name" value="Actin"/>
    <property type="match status" value="1"/>
</dbReference>
<name>A0A1E3NUQ6_9ASCO</name>
<dbReference type="InterPro" id="IPR043129">
    <property type="entry name" value="ATPase_NBD"/>
</dbReference>
<protein>
    <recommendedName>
        <fullName evidence="4">Actin-like protein ARP6</fullName>
    </recommendedName>
</protein>
<organism evidence="2 3">
    <name type="scientific">Pichia membranifaciens NRRL Y-2026</name>
    <dbReference type="NCBI Taxonomy" id="763406"/>
    <lineage>
        <taxon>Eukaryota</taxon>
        <taxon>Fungi</taxon>
        <taxon>Dikarya</taxon>
        <taxon>Ascomycota</taxon>
        <taxon>Saccharomycotina</taxon>
        <taxon>Pichiomycetes</taxon>
        <taxon>Pichiales</taxon>
        <taxon>Pichiaceae</taxon>
        <taxon>Pichia</taxon>
    </lineage>
</organism>
<accession>A0A1E3NUQ6</accession>
<dbReference type="AlphaFoldDB" id="A0A1E3NUQ6"/>
<dbReference type="InterPro" id="IPR004000">
    <property type="entry name" value="Actin"/>
</dbReference>
<dbReference type="Gene3D" id="3.30.420.40">
    <property type="match status" value="2"/>
</dbReference>
<dbReference type="PANTHER" id="PTHR11937">
    <property type="entry name" value="ACTIN"/>
    <property type="match status" value="1"/>
</dbReference>
<sequence length="404" mass="45074">MSRFQYSAVVVDLNSTSIQASLSSKDTPDVSIAPVYSSGGNSSGTAKQNYVFDPILPQADGDELYTLFSEGIFYNSNATAPLLNYVYESLNLSSDSFKELPLAIAQNAWFDKKQLATFSEIVFEELEVPIFSMLERQLCTAYAMSKPNNCIIVDFENDYLSVTPISNGKVIRKGICKSPFAGNYLNLFINDYFQKRGVQESDLLPVDYSKLSNIDKMSSSFRNFAVSQTLDDFKKSILDISPSSIDGKIFKTPNNAKSVTVERLEQINSFIQPIFKPFDSYINTFGTSASIPSSITPESEGLGQLIFKSLKNIGGPNQIYSDLLNNLIIQGDMSFIPGLEEAVLGDLRLYIKDYQISSYLNQDNMDRGLETWIGANILSKFEDLYFSRQSYLENGSEAMSSRFV</sequence>